<reference evidence="6 7" key="1">
    <citation type="submission" date="2016-10" db="EMBL/GenBank/DDBJ databases">
        <authorList>
            <person name="de Groot N.N."/>
        </authorList>
    </citation>
    <scope>NUCLEOTIDE SEQUENCE [LARGE SCALE GENOMIC DNA]</scope>
    <source>
        <strain evidence="6 7">GAS522</strain>
    </source>
</reference>
<dbReference type="PROSITE" id="PS50977">
    <property type="entry name" value="HTH_TETR_2"/>
    <property type="match status" value="1"/>
</dbReference>
<dbReference type="GO" id="GO:0003677">
    <property type="term" value="F:DNA binding"/>
    <property type="evidence" value="ECO:0007669"/>
    <property type="project" value="UniProtKB-UniRule"/>
</dbReference>
<evidence type="ECO:0000256" key="1">
    <source>
        <dbReference type="ARBA" id="ARBA00023015"/>
    </source>
</evidence>
<gene>
    <name evidence="6" type="ORF">SAMN05444171_1994</name>
</gene>
<proteinExistence type="predicted"/>
<protein>
    <submittedName>
        <fullName evidence="6">Transcriptional regulator, TetR family</fullName>
    </submittedName>
</protein>
<keyword evidence="1" id="KW-0805">Transcription regulation</keyword>
<feature type="DNA-binding region" description="H-T-H motif" evidence="4">
    <location>
        <begin position="17"/>
        <end position="36"/>
    </location>
</feature>
<evidence type="ECO:0000256" key="2">
    <source>
        <dbReference type="ARBA" id="ARBA00023125"/>
    </source>
</evidence>
<dbReference type="Gene3D" id="1.10.357.10">
    <property type="entry name" value="Tetracycline Repressor, domain 2"/>
    <property type="match status" value="1"/>
</dbReference>
<dbReference type="AlphaFoldDB" id="A0A1M6VLQ5"/>
<accession>A0A1M6VLQ5</accession>
<dbReference type="EMBL" id="FNTI01000001">
    <property type="protein sequence ID" value="SEC67145.1"/>
    <property type="molecule type" value="Genomic_DNA"/>
</dbReference>
<keyword evidence="2 4" id="KW-0238">DNA-binding</keyword>
<dbReference type="Proteomes" id="UP000183208">
    <property type="component" value="Unassembled WGS sequence"/>
</dbReference>
<evidence type="ECO:0000313" key="7">
    <source>
        <dbReference type="Proteomes" id="UP000183208"/>
    </source>
</evidence>
<dbReference type="SUPFAM" id="SSF48498">
    <property type="entry name" value="Tetracyclin repressor-like, C-terminal domain"/>
    <property type="match status" value="1"/>
</dbReference>
<evidence type="ECO:0000256" key="3">
    <source>
        <dbReference type="ARBA" id="ARBA00023163"/>
    </source>
</evidence>
<sequence>MAAGRATVQAHGYNGLSFREIAKAVGVKSASIHYHFPTKGDLGAALARTYTDEAAALLDGFLAASEEPTACMKNYARVFRSALLNDNRMCLCGIMAAEHDDLPAEVRSEVDRFTELNIRWLTKVLALRRPGAVRKAVQRQAQAVFAAIEGAQLVARGRGDVTVFDEIVEAYRAAGLIP</sequence>
<dbReference type="InterPro" id="IPR036271">
    <property type="entry name" value="Tet_transcr_reg_TetR-rel_C_sf"/>
</dbReference>
<organism evidence="6 7">
    <name type="scientific">Bradyrhizobium lablabi</name>
    <dbReference type="NCBI Taxonomy" id="722472"/>
    <lineage>
        <taxon>Bacteria</taxon>
        <taxon>Pseudomonadati</taxon>
        <taxon>Pseudomonadota</taxon>
        <taxon>Alphaproteobacteria</taxon>
        <taxon>Hyphomicrobiales</taxon>
        <taxon>Nitrobacteraceae</taxon>
        <taxon>Bradyrhizobium</taxon>
    </lineage>
</organism>
<dbReference type="InterPro" id="IPR001647">
    <property type="entry name" value="HTH_TetR"/>
</dbReference>
<evidence type="ECO:0000259" key="5">
    <source>
        <dbReference type="PROSITE" id="PS50977"/>
    </source>
</evidence>
<evidence type="ECO:0000313" key="6">
    <source>
        <dbReference type="EMBL" id="SEC67145.1"/>
    </source>
</evidence>
<dbReference type="PANTHER" id="PTHR47506:SF1">
    <property type="entry name" value="HTH-TYPE TRANSCRIPTIONAL REGULATOR YJDC"/>
    <property type="match status" value="1"/>
</dbReference>
<dbReference type="SUPFAM" id="SSF46689">
    <property type="entry name" value="Homeodomain-like"/>
    <property type="match status" value="1"/>
</dbReference>
<keyword evidence="3" id="KW-0804">Transcription</keyword>
<feature type="domain" description="HTH tetR-type" evidence="5">
    <location>
        <begin position="1"/>
        <end position="54"/>
    </location>
</feature>
<dbReference type="Pfam" id="PF00440">
    <property type="entry name" value="TetR_N"/>
    <property type="match status" value="1"/>
</dbReference>
<dbReference type="RefSeq" id="WP_197679487.1">
    <property type="nucleotide sequence ID" value="NZ_FNTI01000001.1"/>
</dbReference>
<dbReference type="InterPro" id="IPR009057">
    <property type="entry name" value="Homeodomain-like_sf"/>
</dbReference>
<dbReference type="PANTHER" id="PTHR47506">
    <property type="entry name" value="TRANSCRIPTIONAL REGULATORY PROTEIN"/>
    <property type="match status" value="1"/>
</dbReference>
<name>A0A1M6VLQ5_9BRAD</name>
<evidence type="ECO:0000256" key="4">
    <source>
        <dbReference type="PROSITE-ProRule" id="PRU00335"/>
    </source>
</evidence>